<dbReference type="PANTHER" id="PTHR31084:SF0">
    <property type="entry name" value="ALPHA-L-FUCOSIDASE 2"/>
    <property type="match status" value="1"/>
</dbReference>
<feature type="domain" description="Glycosyl hydrolase family 95 catalytic" evidence="2">
    <location>
        <begin position="2"/>
        <end position="121"/>
    </location>
</feature>
<reference evidence="3" key="1">
    <citation type="submission" date="2020-10" db="EMBL/GenBank/DDBJ databases">
        <authorList>
            <person name="Gilroy R."/>
        </authorList>
    </citation>
    <scope>NUCLEOTIDE SEQUENCE</scope>
    <source>
        <strain evidence="3">9366</strain>
    </source>
</reference>
<dbReference type="Pfam" id="PF21307">
    <property type="entry name" value="Glyco_hydro_95_C"/>
    <property type="match status" value="1"/>
</dbReference>
<reference evidence="3" key="2">
    <citation type="journal article" date="2021" name="PeerJ">
        <title>Extensive microbial diversity within the chicken gut microbiome revealed by metagenomics and culture.</title>
        <authorList>
            <person name="Gilroy R."/>
            <person name="Ravi A."/>
            <person name="Getino M."/>
            <person name="Pursley I."/>
            <person name="Horton D.L."/>
            <person name="Alikhan N.F."/>
            <person name="Baker D."/>
            <person name="Gharbi K."/>
            <person name="Hall N."/>
            <person name="Watson M."/>
            <person name="Adriaenssens E.M."/>
            <person name="Foster-Nyarko E."/>
            <person name="Jarju S."/>
            <person name="Secka A."/>
            <person name="Antonio M."/>
            <person name="Oren A."/>
            <person name="Chaudhuri R.R."/>
            <person name="La Ragione R."/>
            <person name="Hildebrand F."/>
            <person name="Pallen M.J."/>
        </authorList>
    </citation>
    <scope>NUCLEOTIDE SEQUENCE</scope>
    <source>
        <strain evidence="3">9366</strain>
    </source>
</reference>
<evidence type="ECO:0000313" key="3">
    <source>
        <dbReference type="EMBL" id="HIU62619.1"/>
    </source>
</evidence>
<protein>
    <submittedName>
        <fullName evidence="3">Uncharacterized protein</fullName>
    </submittedName>
</protein>
<evidence type="ECO:0000313" key="4">
    <source>
        <dbReference type="Proteomes" id="UP000824145"/>
    </source>
</evidence>
<dbReference type="InterPro" id="IPR054363">
    <property type="entry name" value="GH95_cat"/>
</dbReference>
<dbReference type="SUPFAM" id="SSF48208">
    <property type="entry name" value="Six-hairpin glycosidases"/>
    <property type="match status" value="1"/>
</dbReference>
<dbReference type="PANTHER" id="PTHR31084">
    <property type="entry name" value="ALPHA-L-FUCOSIDASE 2"/>
    <property type="match status" value="1"/>
</dbReference>
<dbReference type="Gene3D" id="1.50.10.10">
    <property type="match status" value="1"/>
</dbReference>
<evidence type="ECO:0000259" key="1">
    <source>
        <dbReference type="Pfam" id="PF21307"/>
    </source>
</evidence>
<dbReference type="Proteomes" id="UP000824145">
    <property type="component" value="Unassembled WGS sequence"/>
</dbReference>
<dbReference type="GO" id="GO:0005975">
    <property type="term" value="P:carbohydrate metabolic process"/>
    <property type="evidence" value="ECO:0007669"/>
    <property type="project" value="InterPro"/>
</dbReference>
<evidence type="ECO:0000259" key="2">
    <source>
        <dbReference type="Pfam" id="PF22124"/>
    </source>
</evidence>
<organism evidence="3 4">
    <name type="scientific">Candidatus Caccalectryoclostridium excrementigallinarum</name>
    <dbReference type="NCBI Taxonomy" id="2840710"/>
    <lineage>
        <taxon>Bacteria</taxon>
        <taxon>Bacillati</taxon>
        <taxon>Bacillota</taxon>
        <taxon>Clostridia</taxon>
        <taxon>Christensenellales</taxon>
        <taxon>Christensenellaceae</taxon>
        <taxon>Christensenellaceae incertae sedis</taxon>
        <taxon>Candidatus Caccalectryoclostridium</taxon>
    </lineage>
</organism>
<proteinExistence type="predicted"/>
<dbReference type="EMBL" id="DVNJ01000014">
    <property type="protein sequence ID" value="HIU62619.1"/>
    <property type="molecule type" value="Genomic_DNA"/>
</dbReference>
<dbReference type="Pfam" id="PF22124">
    <property type="entry name" value="Glyco_hydro_95_cat"/>
    <property type="match status" value="1"/>
</dbReference>
<dbReference type="InterPro" id="IPR012341">
    <property type="entry name" value="6hp_glycosidase-like_sf"/>
</dbReference>
<comment type="caution">
    <text evidence="3">The sequence shown here is derived from an EMBL/GenBank/DDBJ whole genome shotgun (WGS) entry which is preliminary data.</text>
</comment>
<dbReference type="InterPro" id="IPR049053">
    <property type="entry name" value="AFCA-like_C"/>
</dbReference>
<dbReference type="InterPro" id="IPR008928">
    <property type="entry name" value="6-hairpin_glycosidase_sf"/>
</dbReference>
<accession>A0A9D1MLU7</accession>
<sequence>TGAVKEWATTSFEEQNSHRHLSHLYLAWPMFETQHDEQLKAAAIQAVENRASENEASHALVHRSLIAARLNDADALTDALKGLMNSMIYYDSLLTNHHTNKESGYCTDYAIGYTGIVNEALVYSYTGEVTLLPALPTSGFASGSIKGLRLRARALLESMTWTDGGVTATIKSDIAQTIVISCGKGGGEQSVTFAAGESKEIKFSF</sequence>
<gene>
    <name evidence="3" type="ORF">IAB07_02480</name>
</gene>
<feature type="domain" description="Alpha fucosidase A-like C-terminal" evidence="1">
    <location>
        <begin position="124"/>
        <end position="188"/>
    </location>
</feature>
<feature type="non-terminal residue" evidence="3">
    <location>
        <position position="1"/>
    </location>
</feature>
<dbReference type="AlphaFoldDB" id="A0A9D1MLU7"/>
<name>A0A9D1MLU7_9FIRM</name>
<dbReference type="GO" id="GO:0004560">
    <property type="term" value="F:alpha-L-fucosidase activity"/>
    <property type="evidence" value="ECO:0007669"/>
    <property type="project" value="TreeGrafter"/>
</dbReference>